<dbReference type="EMBL" id="GL385398">
    <property type="protein sequence ID" value="EJT73715.1"/>
    <property type="molecule type" value="Genomic_DNA"/>
</dbReference>
<evidence type="ECO:0000313" key="4">
    <source>
        <dbReference type="Proteomes" id="UP000006039"/>
    </source>
</evidence>
<name>J3P223_GAET3</name>
<dbReference type="RefSeq" id="XP_009223659.1">
    <property type="nucleotide sequence ID" value="XM_009225395.1"/>
</dbReference>
<feature type="region of interest" description="Disordered" evidence="1">
    <location>
        <begin position="78"/>
        <end position="104"/>
    </location>
</feature>
<feature type="region of interest" description="Disordered" evidence="1">
    <location>
        <begin position="207"/>
        <end position="487"/>
    </location>
</feature>
<keyword evidence="4" id="KW-1185">Reference proteome</keyword>
<accession>J3P223</accession>
<reference evidence="4" key="1">
    <citation type="submission" date="2010-07" db="EMBL/GenBank/DDBJ databases">
        <title>The genome sequence of Gaeumannomyces graminis var. tritici strain R3-111a-1.</title>
        <authorList>
            <consortium name="The Broad Institute Genome Sequencing Platform"/>
            <person name="Ma L.-J."/>
            <person name="Dead R."/>
            <person name="Young S."/>
            <person name="Zeng Q."/>
            <person name="Koehrsen M."/>
            <person name="Alvarado L."/>
            <person name="Berlin A."/>
            <person name="Chapman S.B."/>
            <person name="Chen Z."/>
            <person name="Freedman E."/>
            <person name="Gellesch M."/>
            <person name="Goldberg J."/>
            <person name="Griggs A."/>
            <person name="Gujja S."/>
            <person name="Heilman E.R."/>
            <person name="Heiman D."/>
            <person name="Hepburn T."/>
            <person name="Howarth C."/>
            <person name="Jen D."/>
            <person name="Larson L."/>
            <person name="Mehta T."/>
            <person name="Neiman D."/>
            <person name="Pearson M."/>
            <person name="Roberts A."/>
            <person name="Saif S."/>
            <person name="Shea T."/>
            <person name="Shenoy N."/>
            <person name="Sisk P."/>
            <person name="Stolte C."/>
            <person name="Sykes S."/>
            <person name="Walk T."/>
            <person name="White J."/>
            <person name="Yandava C."/>
            <person name="Haas B."/>
            <person name="Nusbaum C."/>
            <person name="Birren B."/>
        </authorList>
    </citation>
    <scope>NUCLEOTIDE SEQUENCE [LARGE SCALE GENOMIC DNA]</scope>
    <source>
        <strain evidence="4">R3-111a-1</strain>
    </source>
</reference>
<dbReference type="GeneID" id="20348029"/>
<dbReference type="STRING" id="644352.J3P223"/>
<reference evidence="2" key="3">
    <citation type="submission" date="2010-09" db="EMBL/GenBank/DDBJ databases">
        <title>Annotation of Gaeumannomyces graminis var. tritici R3-111a-1.</title>
        <authorList>
            <consortium name="The Broad Institute Genome Sequencing Platform"/>
            <person name="Ma L.-J."/>
            <person name="Dead R."/>
            <person name="Young S.K."/>
            <person name="Zeng Q."/>
            <person name="Gargeya S."/>
            <person name="Fitzgerald M."/>
            <person name="Haas B."/>
            <person name="Abouelleil A."/>
            <person name="Alvarado L."/>
            <person name="Arachchi H.M."/>
            <person name="Berlin A."/>
            <person name="Brown A."/>
            <person name="Chapman S.B."/>
            <person name="Chen Z."/>
            <person name="Dunbar C."/>
            <person name="Freedman E."/>
            <person name="Gearin G."/>
            <person name="Gellesch M."/>
            <person name="Goldberg J."/>
            <person name="Griggs A."/>
            <person name="Gujja S."/>
            <person name="Heiman D."/>
            <person name="Howarth C."/>
            <person name="Larson L."/>
            <person name="Lui A."/>
            <person name="MacDonald P.J.P."/>
            <person name="Mehta T."/>
            <person name="Montmayeur A."/>
            <person name="Murphy C."/>
            <person name="Neiman D."/>
            <person name="Pearson M."/>
            <person name="Priest M."/>
            <person name="Roberts A."/>
            <person name="Saif S."/>
            <person name="Shea T."/>
            <person name="Shenoy N."/>
            <person name="Sisk P."/>
            <person name="Stolte C."/>
            <person name="Sykes S."/>
            <person name="Yandava C."/>
            <person name="Wortman J."/>
            <person name="Nusbaum C."/>
            <person name="Birren B."/>
        </authorList>
    </citation>
    <scope>NUCLEOTIDE SEQUENCE</scope>
    <source>
        <strain evidence="2">R3-111a-1</strain>
    </source>
</reference>
<feature type="compositionally biased region" description="Low complexity" evidence="1">
    <location>
        <begin position="279"/>
        <end position="290"/>
    </location>
</feature>
<feature type="compositionally biased region" description="Low complexity" evidence="1">
    <location>
        <begin position="406"/>
        <end position="424"/>
    </location>
</feature>
<gene>
    <name evidence="3" type="primary">20348029</name>
    <name evidence="2" type="ORF">GGTG_07571</name>
</gene>
<reference evidence="3" key="5">
    <citation type="submission" date="2018-04" db="UniProtKB">
        <authorList>
            <consortium name="EnsemblFungi"/>
        </authorList>
    </citation>
    <scope>IDENTIFICATION</scope>
    <source>
        <strain evidence="3">R3-111a-1</strain>
    </source>
</reference>
<proteinExistence type="predicted"/>
<organism evidence="2">
    <name type="scientific">Gaeumannomyces tritici (strain R3-111a-1)</name>
    <name type="common">Wheat and barley take-all root rot fungus</name>
    <name type="synonym">Gaeumannomyces graminis var. tritici</name>
    <dbReference type="NCBI Taxonomy" id="644352"/>
    <lineage>
        <taxon>Eukaryota</taxon>
        <taxon>Fungi</taxon>
        <taxon>Dikarya</taxon>
        <taxon>Ascomycota</taxon>
        <taxon>Pezizomycotina</taxon>
        <taxon>Sordariomycetes</taxon>
        <taxon>Sordariomycetidae</taxon>
        <taxon>Magnaporthales</taxon>
        <taxon>Magnaporthaceae</taxon>
        <taxon>Gaeumannomyces</taxon>
    </lineage>
</organism>
<dbReference type="Proteomes" id="UP000006039">
    <property type="component" value="Unassembled WGS sequence"/>
</dbReference>
<dbReference type="VEuPathDB" id="FungiDB:GGTG_07571"/>
<evidence type="ECO:0000313" key="3">
    <source>
        <dbReference type="EnsemblFungi" id="EJT73715"/>
    </source>
</evidence>
<evidence type="ECO:0000256" key="1">
    <source>
        <dbReference type="SAM" id="MobiDB-lite"/>
    </source>
</evidence>
<sequence>MSQSHSLSSFPGIPESPTDNNTPQDLIMTPAPAASAAPPPPTPLPWNWICHRCRIPYAFGVTRRCLECGHRMCTERVDGSLSSGSSGNRQPQPQPRRRRDRGGSCVSEFDFNGWERYAAWRRRHHHHHHQQLGQQGHHRGQHRLARERRMIDNVQNCSEDCNYPSECRYTRRRARDERIAKLLGNMSKKEEEKEKGPKSWILRLAAESIPPPPPSSSASSSSSEPTKTLDTGRTPGQEASAATSGDRDGRGGHDEAEQTLASRAVVESASSEGSDNDNGDSSSDLDSSLPGTGGPWPLPPAAGDEDDMTLVIPFSMPLVAPNPRAHENFSMHSSSSSQQQAPDDQAYDGDVESSSRASRVAAERSSRHRRTRSDASLSAPVPAPSRGGSRGSCWPLPALPEEPEDYSSSSSSRSSRSYSSLLSRPKTRRGTRDSRSDGPSSPSSSSSSSHSSSSDSTSRHSSRGHSRTSSSPPATRSNSRGNSADDDLAELMRFRSAFFKGEF</sequence>
<dbReference type="OrthoDB" id="5396104at2759"/>
<reference evidence="2" key="2">
    <citation type="submission" date="2010-07" db="EMBL/GenBank/DDBJ databases">
        <authorList>
            <consortium name="The Broad Institute Genome Sequencing Platform"/>
            <consortium name="Broad Institute Genome Sequencing Center for Infectious Disease"/>
            <person name="Ma L.-J."/>
            <person name="Dead R."/>
            <person name="Young S."/>
            <person name="Zeng Q."/>
            <person name="Koehrsen M."/>
            <person name="Alvarado L."/>
            <person name="Berlin A."/>
            <person name="Chapman S.B."/>
            <person name="Chen Z."/>
            <person name="Freedman E."/>
            <person name="Gellesch M."/>
            <person name="Goldberg J."/>
            <person name="Griggs A."/>
            <person name="Gujja S."/>
            <person name="Heilman E.R."/>
            <person name="Heiman D."/>
            <person name="Hepburn T."/>
            <person name="Howarth C."/>
            <person name="Jen D."/>
            <person name="Larson L."/>
            <person name="Mehta T."/>
            <person name="Neiman D."/>
            <person name="Pearson M."/>
            <person name="Roberts A."/>
            <person name="Saif S."/>
            <person name="Shea T."/>
            <person name="Shenoy N."/>
            <person name="Sisk P."/>
            <person name="Stolte C."/>
            <person name="Sykes S."/>
            <person name="Walk T."/>
            <person name="White J."/>
            <person name="Yandava C."/>
            <person name="Haas B."/>
            <person name="Nusbaum C."/>
            <person name="Birren B."/>
        </authorList>
    </citation>
    <scope>NUCLEOTIDE SEQUENCE</scope>
    <source>
        <strain evidence="2">R3-111a-1</strain>
    </source>
</reference>
<reference evidence="3" key="4">
    <citation type="journal article" date="2015" name="G3 (Bethesda)">
        <title>Genome sequences of three phytopathogenic species of the Magnaporthaceae family of fungi.</title>
        <authorList>
            <person name="Okagaki L.H."/>
            <person name="Nunes C.C."/>
            <person name="Sailsbery J."/>
            <person name="Clay B."/>
            <person name="Brown D."/>
            <person name="John T."/>
            <person name="Oh Y."/>
            <person name="Young N."/>
            <person name="Fitzgerald M."/>
            <person name="Haas B.J."/>
            <person name="Zeng Q."/>
            <person name="Young S."/>
            <person name="Adiconis X."/>
            <person name="Fan L."/>
            <person name="Levin J.Z."/>
            <person name="Mitchell T.K."/>
            <person name="Okubara P.A."/>
            <person name="Farman M.L."/>
            <person name="Kohn L.M."/>
            <person name="Birren B."/>
            <person name="Ma L.-J."/>
            <person name="Dean R.A."/>
        </authorList>
    </citation>
    <scope>NUCLEOTIDE SEQUENCE</scope>
    <source>
        <strain evidence="3">R3-111a-1</strain>
    </source>
</reference>
<protein>
    <submittedName>
        <fullName evidence="2 3">Uncharacterized protein</fullName>
    </submittedName>
</protein>
<dbReference type="HOGENOM" id="CLU_541894_0_0_1"/>
<dbReference type="eggNOG" id="ENOG502SSVD">
    <property type="taxonomic scope" value="Eukaryota"/>
</dbReference>
<feature type="compositionally biased region" description="Low complexity" evidence="1">
    <location>
        <begin position="437"/>
        <end position="456"/>
    </location>
</feature>
<feature type="compositionally biased region" description="Low complexity" evidence="1">
    <location>
        <begin position="261"/>
        <end position="273"/>
    </location>
</feature>
<evidence type="ECO:0000313" key="2">
    <source>
        <dbReference type="EMBL" id="EJT73715.1"/>
    </source>
</evidence>
<feature type="compositionally biased region" description="Basic and acidic residues" evidence="1">
    <location>
        <begin position="245"/>
        <end position="256"/>
    </location>
</feature>
<feature type="compositionally biased region" description="Low complexity" evidence="1">
    <location>
        <begin position="467"/>
        <end position="480"/>
    </location>
</feature>
<feature type="compositionally biased region" description="Low complexity" evidence="1">
    <location>
        <begin position="216"/>
        <end position="225"/>
    </location>
</feature>
<feature type="region of interest" description="Disordered" evidence="1">
    <location>
        <begin position="1"/>
        <end position="39"/>
    </location>
</feature>
<feature type="compositionally biased region" description="Low complexity" evidence="1">
    <location>
        <begin position="82"/>
        <end position="91"/>
    </location>
</feature>
<dbReference type="EnsemblFungi" id="EJT73715">
    <property type="protein sequence ID" value="EJT73715"/>
    <property type="gene ID" value="GGTG_07571"/>
</dbReference>
<dbReference type="AlphaFoldDB" id="J3P223"/>